<dbReference type="SMART" id="SM00667">
    <property type="entry name" value="LisH"/>
    <property type="match status" value="1"/>
</dbReference>
<feature type="repeat" description="WD" evidence="5">
    <location>
        <begin position="372"/>
        <end position="412"/>
    </location>
</feature>
<evidence type="ECO:0000256" key="2">
    <source>
        <dbReference type="ARBA" id="ARBA00022574"/>
    </source>
</evidence>
<gene>
    <name evidence="7" type="primary">KNAG0J02560</name>
    <name evidence="7" type="ordered locus">KNAG_0J02560</name>
</gene>
<dbReference type="PROSITE" id="PS50082">
    <property type="entry name" value="WD_REPEATS_2"/>
    <property type="match status" value="3"/>
</dbReference>
<dbReference type="HOGENOM" id="CLU_007609_1_1_1"/>
<dbReference type="Pfam" id="PF08513">
    <property type="entry name" value="LisH"/>
    <property type="match status" value="1"/>
</dbReference>
<dbReference type="GO" id="GO:0006357">
    <property type="term" value="P:regulation of transcription by RNA polymerase II"/>
    <property type="evidence" value="ECO:0007669"/>
    <property type="project" value="TreeGrafter"/>
</dbReference>
<sequence>MSVTSEELNYLVWRYLQETGNELSAAAMQEETRVLEFETLYKRHIPMGTLVNMVQKGILFCESELLVAAAAAPGDNPPRFKEDFNLVNALKLDSGKIPEIAAVGRFALEGDELSSAETEGESKEPVLPAMTSAPEFVPTLREVCKLDAAVVCHWNPRDPLVLAIGGRDSLARIVRFTTAQCNEVAETHDLSHPFAVNVTTTNQVTCMAWSHEGQQLASAVENGEVRLWDASSGSLQNVLSLHRCAVVAMKWSSDSRHLLTLDTENVTVLWNAASGTVVQHFEGSSQCGVDIEWVDRDKFVVPGPQGQLVVHETAQSAPVGKLVGPQGTVSNLSFNGDTKLLASSSDDGNGDSGEQYAIRVWHGASSNCSHCFYGHSQSVVSLEWIDDDKLISSALDGSLRVWSLRSGRLVGLANSEGVPILVGRLSRDKRAYTIGLMDGQINVYDVHRFLIRLQSQETTEESLPLVIPLCGNHQAAGRDHCNVLDLSWSSSDECVAMTYSEGPSTVVSARSDKGISN</sequence>
<dbReference type="InterPro" id="IPR045183">
    <property type="entry name" value="Ebi-like"/>
</dbReference>
<feature type="repeat" description="WD" evidence="5">
    <location>
        <begin position="197"/>
        <end position="238"/>
    </location>
</feature>
<evidence type="ECO:0000313" key="8">
    <source>
        <dbReference type="Proteomes" id="UP000006310"/>
    </source>
</evidence>
<dbReference type="Gene3D" id="1.20.960.30">
    <property type="match status" value="1"/>
</dbReference>
<comment type="subcellular location">
    <subcellularLocation>
        <location evidence="1">Nucleus</location>
    </subcellularLocation>
</comment>
<dbReference type="eggNOG" id="KOG0273">
    <property type="taxonomic scope" value="Eukaryota"/>
</dbReference>
<evidence type="ECO:0000256" key="5">
    <source>
        <dbReference type="PROSITE-ProRule" id="PRU00221"/>
    </source>
</evidence>
<keyword evidence="8" id="KW-1185">Reference proteome</keyword>
<dbReference type="InterPro" id="IPR006594">
    <property type="entry name" value="LisH"/>
</dbReference>
<dbReference type="EMBL" id="HE978323">
    <property type="protein sequence ID" value="CCK72335.1"/>
    <property type="molecule type" value="Genomic_DNA"/>
</dbReference>
<dbReference type="Proteomes" id="UP000006310">
    <property type="component" value="Chromosome 10"/>
</dbReference>
<keyword evidence="4" id="KW-0539">Nucleus</keyword>
<dbReference type="Pfam" id="PF00400">
    <property type="entry name" value="WD40"/>
    <property type="match status" value="2"/>
</dbReference>
<dbReference type="SMART" id="SM00320">
    <property type="entry name" value="WD40"/>
    <property type="match status" value="5"/>
</dbReference>
<proteinExistence type="predicted"/>
<dbReference type="InterPro" id="IPR024977">
    <property type="entry name" value="Apc4-like_WD40_dom"/>
</dbReference>
<dbReference type="InterPro" id="IPR001680">
    <property type="entry name" value="WD40_rpt"/>
</dbReference>
<dbReference type="Pfam" id="PF12894">
    <property type="entry name" value="ANAPC4_WD40"/>
    <property type="match status" value="1"/>
</dbReference>
<dbReference type="STRING" id="1071383.J7RBR4"/>
<dbReference type="InterPro" id="IPR036322">
    <property type="entry name" value="WD40_repeat_dom_sf"/>
</dbReference>
<dbReference type="InterPro" id="IPR015943">
    <property type="entry name" value="WD40/YVTN_repeat-like_dom_sf"/>
</dbReference>
<dbReference type="GeneID" id="34528090"/>
<dbReference type="SUPFAM" id="SSF50978">
    <property type="entry name" value="WD40 repeat-like"/>
    <property type="match status" value="1"/>
</dbReference>
<dbReference type="GO" id="GO:0003714">
    <property type="term" value="F:transcription corepressor activity"/>
    <property type="evidence" value="ECO:0007669"/>
    <property type="project" value="InterPro"/>
</dbReference>
<dbReference type="AlphaFoldDB" id="J7RBR4"/>
<accession>J7RBR4</accession>
<organism evidence="7 8">
    <name type="scientific">Huiozyma naganishii (strain ATCC MYA-139 / BCRC 22969 / CBS 8797 / KCTC 17520 / NBRC 10181 / NCYC 3082 / Yp74L-3)</name>
    <name type="common">Yeast</name>
    <name type="synonym">Kazachstania naganishii</name>
    <dbReference type="NCBI Taxonomy" id="1071383"/>
    <lineage>
        <taxon>Eukaryota</taxon>
        <taxon>Fungi</taxon>
        <taxon>Dikarya</taxon>
        <taxon>Ascomycota</taxon>
        <taxon>Saccharomycotina</taxon>
        <taxon>Saccharomycetes</taxon>
        <taxon>Saccharomycetales</taxon>
        <taxon>Saccharomycetaceae</taxon>
        <taxon>Huiozyma</taxon>
    </lineage>
</organism>
<feature type="domain" description="Anaphase-promoting complex subunit 4-like WD40" evidence="6">
    <location>
        <begin position="197"/>
        <end position="253"/>
    </location>
</feature>
<keyword evidence="2 5" id="KW-0853">WD repeat</keyword>
<protein>
    <recommendedName>
        <fullName evidence="6">Anaphase-promoting complex subunit 4-like WD40 domain-containing protein</fullName>
    </recommendedName>
</protein>
<evidence type="ECO:0000256" key="3">
    <source>
        <dbReference type="ARBA" id="ARBA00022737"/>
    </source>
</evidence>
<evidence type="ECO:0000256" key="4">
    <source>
        <dbReference type="ARBA" id="ARBA00023242"/>
    </source>
</evidence>
<evidence type="ECO:0000259" key="6">
    <source>
        <dbReference type="Pfam" id="PF12894"/>
    </source>
</evidence>
<dbReference type="PROSITE" id="PS50294">
    <property type="entry name" value="WD_REPEATS_REGION"/>
    <property type="match status" value="2"/>
</dbReference>
<reference evidence="7 8" key="1">
    <citation type="journal article" date="2011" name="Proc. Natl. Acad. Sci. U.S.A.">
        <title>Evolutionary erosion of yeast sex chromosomes by mating-type switching accidents.</title>
        <authorList>
            <person name="Gordon J.L."/>
            <person name="Armisen D."/>
            <person name="Proux-Wera E."/>
            <person name="Oheigeartaigh S.S."/>
            <person name="Byrne K.P."/>
            <person name="Wolfe K.H."/>
        </authorList>
    </citation>
    <scope>NUCLEOTIDE SEQUENCE [LARGE SCALE GENOMIC DNA]</scope>
    <source>
        <strain evidence="8">ATCC MYA-139 / BCRC 22969 / CBS 8797 / CCRC 22969 / KCTC 17520 / NBRC 10181 / NCYC 3082</strain>
    </source>
</reference>
<name>J7RBR4_HUIN7</name>
<dbReference type="PROSITE" id="PS00678">
    <property type="entry name" value="WD_REPEATS_1"/>
    <property type="match status" value="1"/>
</dbReference>
<evidence type="ECO:0000256" key="1">
    <source>
        <dbReference type="ARBA" id="ARBA00004123"/>
    </source>
</evidence>
<dbReference type="GO" id="GO:0045835">
    <property type="term" value="P:negative regulation of meiotic nuclear division"/>
    <property type="evidence" value="ECO:0007669"/>
    <property type="project" value="EnsemblFungi"/>
</dbReference>
<dbReference type="KEGG" id="kng:KNAG_0J02560"/>
<dbReference type="OMA" id="KWNKCGN"/>
<dbReference type="GO" id="GO:0034967">
    <property type="term" value="C:Set3 complex"/>
    <property type="evidence" value="ECO:0007669"/>
    <property type="project" value="EnsemblFungi"/>
</dbReference>
<dbReference type="GO" id="GO:0032874">
    <property type="term" value="P:positive regulation of stress-activated MAPK cascade"/>
    <property type="evidence" value="ECO:0007669"/>
    <property type="project" value="EnsemblFungi"/>
</dbReference>
<evidence type="ECO:0000313" key="7">
    <source>
        <dbReference type="EMBL" id="CCK72335.1"/>
    </source>
</evidence>
<feature type="repeat" description="WD" evidence="5">
    <location>
        <begin position="239"/>
        <end position="280"/>
    </location>
</feature>
<reference evidence="8" key="2">
    <citation type="submission" date="2012-08" db="EMBL/GenBank/DDBJ databases">
        <title>Genome sequence of Kazachstania naganishii.</title>
        <authorList>
            <person name="Gordon J.L."/>
            <person name="Armisen D."/>
            <person name="Proux-Wera E."/>
            <person name="OhEigeartaigh S.S."/>
            <person name="Byrne K.P."/>
            <person name="Wolfe K.H."/>
        </authorList>
    </citation>
    <scope>NUCLEOTIDE SEQUENCE [LARGE SCALE GENOMIC DNA]</scope>
    <source>
        <strain evidence="8">ATCC MYA-139 / BCRC 22969 / CBS 8797 / CCRC 22969 / KCTC 17520 / NBRC 10181 / NCYC 3082</strain>
    </source>
</reference>
<dbReference type="OrthoDB" id="1367865at2759"/>
<dbReference type="PANTHER" id="PTHR22846:SF2">
    <property type="entry name" value="F-BOX-LIKE_WD REPEAT-CONTAINING PROTEIN EBI"/>
    <property type="match status" value="1"/>
</dbReference>
<keyword evidence="3" id="KW-0677">Repeat</keyword>
<dbReference type="RefSeq" id="XP_022466580.1">
    <property type="nucleotide sequence ID" value="XM_022610267.1"/>
</dbReference>
<dbReference type="InterPro" id="IPR019775">
    <property type="entry name" value="WD40_repeat_CS"/>
</dbReference>
<dbReference type="Gene3D" id="2.130.10.10">
    <property type="entry name" value="YVTN repeat-like/Quinoprotein amine dehydrogenase"/>
    <property type="match status" value="1"/>
</dbReference>
<dbReference type="PANTHER" id="PTHR22846">
    <property type="entry name" value="WD40 REPEAT PROTEIN"/>
    <property type="match status" value="1"/>
</dbReference>
<dbReference type="PROSITE" id="PS50896">
    <property type="entry name" value="LISH"/>
    <property type="match status" value="1"/>
</dbReference>